<evidence type="ECO:0000313" key="2">
    <source>
        <dbReference type="Proteomes" id="UP000077755"/>
    </source>
</evidence>
<sequence>MRLKSWIRPWTLLNNLDWSRVHEFNKFVKHSAKIGAKGAMCYVSCKKLIKARNPLHHLKILQSISGDDSMSFLAYHIFQTLYHPSTLQENALLLHLKFASHSEFRANFEKNCTTLKERYRKYNGLWYGRPDIFPQNGVYSSYVSEEDHNMDVFGLGCSYKEIVNSSCSECMILMINFKIFRGY</sequence>
<reference evidence="1" key="1">
    <citation type="journal article" date="2016" name="Nat. Genet.">
        <title>A high-quality carrot genome assembly provides new insights into carotenoid accumulation and asterid genome evolution.</title>
        <authorList>
            <person name="Iorizzo M."/>
            <person name="Ellison S."/>
            <person name="Senalik D."/>
            <person name="Zeng P."/>
            <person name="Satapoomin P."/>
            <person name="Huang J."/>
            <person name="Bowman M."/>
            <person name="Iovene M."/>
            <person name="Sanseverino W."/>
            <person name="Cavagnaro P."/>
            <person name="Yildiz M."/>
            <person name="Macko-Podgorni A."/>
            <person name="Moranska E."/>
            <person name="Grzebelus E."/>
            <person name="Grzebelus D."/>
            <person name="Ashrafi H."/>
            <person name="Zheng Z."/>
            <person name="Cheng S."/>
            <person name="Spooner D."/>
            <person name="Van Deynze A."/>
            <person name="Simon P."/>
        </authorList>
    </citation>
    <scope>NUCLEOTIDE SEQUENCE</scope>
    <source>
        <tissue evidence="1">Leaf</tissue>
    </source>
</reference>
<dbReference type="EMBL" id="CP093343">
    <property type="protein sequence ID" value="WOG82395.1"/>
    <property type="molecule type" value="Genomic_DNA"/>
</dbReference>
<dbReference type="AlphaFoldDB" id="A0A166GGE2"/>
<reference evidence="1" key="2">
    <citation type="submission" date="2022-03" db="EMBL/GenBank/DDBJ databases">
        <title>Draft title - Genomic analysis of global carrot germplasm unveils the trajectory of domestication and the origin of high carotenoid orange carrot.</title>
        <authorList>
            <person name="Iorizzo M."/>
            <person name="Ellison S."/>
            <person name="Senalik D."/>
            <person name="Macko-Podgorni A."/>
            <person name="Grzebelus D."/>
            <person name="Bostan H."/>
            <person name="Rolling W."/>
            <person name="Curaba J."/>
            <person name="Simon P."/>
        </authorList>
    </citation>
    <scope>NUCLEOTIDE SEQUENCE</scope>
    <source>
        <tissue evidence="1">Leaf</tissue>
    </source>
</reference>
<dbReference type="Proteomes" id="UP000077755">
    <property type="component" value="Chromosome 1"/>
</dbReference>
<name>A0A166GGE2_DAUCS</name>
<organism evidence="1 2">
    <name type="scientific">Daucus carota subsp. sativus</name>
    <name type="common">Carrot</name>
    <dbReference type="NCBI Taxonomy" id="79200"/>
    <lineage>
        <taxon>Eukaryota</taxon>
        <taxon>Viridiplantae</taxon>
        <taxon>Streptophyta</taxon>
        <taxon>Embryophyta</taxon>
        <taxon>Tracheophyta</taxon>
        <taxon>Spermatophyta</taxon>
        <taxon>Magnoliopsida</taxon>
        <taxon>eudicotyledons</taxon>
        <taxon>Gunneridae</taxon>
        <taxon>Pentapetalae</taxon>
        <taxon>asterids</taxon>
        <taxon>campanulids</taxon>
        <taxon>Apiales</taxon>
        <taxon>Apiaceae</taxon>
        <taxon>Apioideae</taxon>
        <taxon>Scandiceae</taxon>
        <taxon>Daucinae</taxon>
        <taxon>Daucus</taxon>
        <taxon>Daucus sect. Daucus</taxon>
    </lineage>
</organism>
<dbReference type="Gramene" id="KZN08930">
    <property type="protein sequence ID" value="KZN08930"/>
    <property type="gene ID" value="DCAR_001586"/>
</dbReference>
<proteinExistence type="predicted"/>
<accession>A0A166GGE2</accession>
<gene>
    <name evidence="1" type="ORF">DCAR_0101559</name>
</gene>
<evidence type="ECO:0000313" key="1">
    <source>
        <dbReference type="EMBL" id="WOG82395.1"/>
    </source>
</evidence>
<protein>
    <submittedName>
        <fullName evidence="1">Uncharacterized protein</fullName>
    </submittedName>
</protein>
<keyword evidence="2" id="KW-1185">Reference proteome</keyword>